<dbReference type="GO" id="GO:0008270">
    <property type="term" value="F:zinc ion binding"/>
    <property type="evidence" value="ECO:0007669"/>
    <property type="project" value="InterPro"/>
</dbReference>
<name>A0A4Q0ZGX2_9BACT</name>
<comment type="cofactor">
    <cofactor evidence="1">
        <name>Zn(2+)</name>
        <dbReference type="ChEBI" id="CHEBI:29105"/>
    </cofactor>
</comment>
<feature type="domain" description="Extradiol ring-cleavage dioxygenase class III enzyme subunit B" evidence="6">
    <location>
        <begin position="4"/>
        <end position="230"/>
    </location>
</feature>
<dbReference type="PIRSF" id="PIRSF006157">
    <property type="entry name" value="Doxgns_DODA"/>
    <property type="match status" value="1"/>
</dbReference>
<comment type="similarity">
    <text evidence="2">Belongs to the DODA-type extradiol aromatic ring-opening dioxygenase family.</text>
</comment>
<evidence type="ECO:0000313" key="7">
    <source>
        <dbReference type="EMBL" id="RXJ85110.1"/>
    </source>
</evidence>
<evidence type="ECO:0000259" key="6">
    <source>
        <dbReference type="Pfam" id="PF02900"/>
    </source>
</evidence>
<dbReference type="CDD" id="cd07363">
    <property type="entry name" value="45_DOPA_Dioxygenase"/>
    <property type="match status" value="1"/>
</dbReference>
<dbReference type="PANTHER" id="PTHR30096">
    <property type="entry name" value="4,5-DOPA DIOXYGENASE EXTRADIOL-LIKE PROTEIN"/>
    <property type="match status" value="1"/>
</dbReference>
<comment type="caution">
    <text evidence="7">The sequence shown here is derived from an EMBL/GenBank/DDBJ whole genome shotgun (WGS) entry which is preliminary data.</text>
</comment>
<proteinExistence type="inferred from homology"/>
<dbReference type="EMBL" id="PDJZ01000003">
    <property type="protein sequence ID" value="RXJ85110.1"/>
    <property type="molecule type" value="Genomic_DNA"/>
</dbReference>
<reference evidence="7 8" key="1">
    <citation type="submission" date="2017-10" db="EMBL/GenBank/DDBJ databases">
        <title>Genomics of the genus Arcobacter.</title>
        <authorList>
            <person name="Perez-Cataluna A."/>
            <person name="Figueras M.J."/>
        </authorList>
    </citation>
    <scope>NUCLEOTIDE SEQUENCE [LARGE SCALE GENOMIC DNA]</scope>
    <source>
        <strain evidence="7 8">F26</strain>
    </source>
</reference>
<dbReference type="Pfam" id="PF02900">
    <property type="entry name" value="LigB"/>
    <property type="match status" value="1"/>
</dbReference>
<gene>
    <name evidence="7" type="ORF">CRU90_03905</name>
</gene>
<dbReference type="PANTHER" id="PTHR30096:SF0">
    <property type="entry name" value="4,5-DOPA DIOXYGENASE EXTRADIOL-LIKE PROTEIN"/>
    <property type="match status" value="1"/>
</dbReference>
<dbReference type="AlphaFoldDB" id="A0A4Q0ZGX2"/>
<protein>
    <submittedName>
        <fullName evidence="7">Dioxygenase</fullName>
    </submittedName>
</protein>
<keyword evidence="4" id="KW-0862">Zinc</keyword>
<evidence type="ECO:0000256" key="1">
    <source>
        <dbReference type="ARBA" id="ARBA00001947"/>
    </source>
</evidence>
<keyword evidence="5" id="KW-0560">Oxidoreductase</keyword>
<dbReference type="InterPro" id="IPR004183">
    <property type="entry name" value="Xdiol_dOase_suB"/>
</dbReference>
<dbReference type="RefSeq" id="WP_128985973.1">
    <property type="nucleotide sequence ID" value="NZ_PDJZ01000003.1"/>
</dbReference>
<dbReference type="Gene3D" id="3.40.830.10">
    <property type="entry name" value="LigB-like"/>
    <property type="match status" value="1"/>
</dbReference>
<dbReference type="GO" id="GO:0016702">
    <property type="term" value="F:oxidoreductase activity, acting on single donors with incorporation of molecular oxygen, incorporation of two atoms of oxygen"/>
    <property type="evidence" value="ECO:0007669"/>
    <property type="project" value="UniProtKB-ARBA"/>
</dbReference>
<sequence length="254" mass="29450">MNPTLFISHGAPNTVLVDSKTKINFKNITNEFKKPKYIVVVSAHWLTKGLKIINPLAKDLMYDFYGFEEELYNIKYPIKSDINFTNNLLEILKEFNPTIDETRTSFDHGVWTPLYMMFEKLDIAVIQISLPFDYSVKELLQIGEKLRLIRDDSLIIASGSITHNLRNVSYNPFEKADDLVIKFDEKIKNILKSGDISQLLEFEKIENFHQMHPSYEHFLPLFIALGASYDYIGTGFNNEILNRSISMESYIFKG</sequence>
<evidence type="ECO:0000313" key="8">
    <source>
        <dbReference type="Proteomes" id="UP000290870"/>
    </source>
</evidence>
<dbReference type="OrthoDB" id="9790889at2"/>
<accession>A0A4Q0ZGX2</accession>
<evidence type="ECO:0000256" key="3">
    <source>
        <dbReference type="ARBA" id="ARBA00022723"/>
    </source>
</evidence>
<dbReference type="InterPro" id="IPR014436">
    <property type="entry name" value="Extradiol_dOase_DODA"/>
</dbReference>
<organism evidence="7 8">
    <name type="scientific">Arcobacter cloacae</name>
    <dbReference type="NCBI Taxonomy" id="1054034"/>
    <lineage>
        <taxon>Bacteria</taxon>
        <taxon>Pseudomonadati</taxon>
        <taxon>Campylobacterota</taxon>
        <taxon>Epsilonproteobacteria</taxon>
        <taxon>Campylobacterales</taxon>
        <taxon>Arcobacteraceae</taxon>
        <taxon>Arcobacter</taxon>
    </lineage>
</organism>
<evidence type="ECO:0000256" key="2">
    <source>
        <dbReference type="ARBA" id="ARBA00007581"/>
    </source>
</evidence>
<keyword evidence="7" id="KW-0223">Dioxygenase</keyword>
<dbReference type="Proteomes" id="UP000290870">
    <property type="component" value="Unassembled WGS sequence"/>
</dbReference>
<evidence type="ECO:0000256" key="5">
    <source>
        <dbReference type="ARBA" id="ARBA00023002"/>
    </source>
</evidence>
<dbReference type="GO" id="GO:0008198">
    <property type="term" value="F:ferrous iron binding"/>
    <property type="evidence" value="ECO:0007669"/>
    <property type="project" value="InterPro"/>
</dbReference>
<keyword evidence="3" id="KW-0479">Metal-binding</keyword>
<dbReference type="SUPFAM" id="SSF53213">
    <property type="entry name" value="LigB-like"/>
    <property type="match status" value="1"/>
</dbReference>
<evidence type="ECO:0000256" key="4">
    <source>
        <dbReference type="ARBA" id="ARBA00022833"/>
    </source>
</evidence>